<protein>
    <submittedName>
        <fullName evidence="1">Uncharacterized protein</fullName>
    </submittedName>
</protein>
<proteinExistence type="predicted"/>
<dbReference type="AlphaFoldDB" id="A0A9P6AX14"/>
<accession>A0A9P6AX14</accession>
<evidence type="ECO:0000313" key="1">
    <source>
        <dbReference type="EMBL" id="KAF9512371.1"/>
    </source>
</evidence>
<gene>
    <name evidence="1" type="ORF">BS47DRAFT_1065768</name>
</gene>
<sequence>MVRLQPSCLVLPSLPSNSIGFSNPLTNCRWRITLFMAPGTVFALGLSFIRESHSIYPCRGNTTSNVGLLSYCTPAESMKGQRNAARNWCNDPRNNVTAWEGFHTS</sequence>
<organism evidence="1 2">
    <name type="scientific">Hydnum rufescens UP504</name>
    <dbReference type="NCBI Taxonomy" id="1448309"/>
    <lineage>
        <taxon>Eukaryota</taxon>
        <taxon>Fungi</taxon>
        <taxon>Dikarya</taxon>
        <taxon>Basidiomycota</taxon>
        <taxon>Agaricomycotina</taxon>
        <taxon>Agaricomycetes</taxon>
        <taxon>Cantharellales</taxon>
        <taxon>Hydnaceae</taxon>
        <taxon>Hydnum</taxon>
    </lineage>
</organism>
<evidence type="ECO:0000313" key="2">
    <source>
        <dbReference type="Proteomes" id="UP000886523"/>
    </source>
</evidence>
<comment type="caution">
    <text evidence="1">The sequence shown here is derived from an EMBL/GenBank/DDBJ whole genome shotgun (WGS) entry which is preliminary data.</text>
</comment>
<keyword evidence="2" id="KW-1185">Reference proteome</keyword>
<name>A0A9P6AX14_9AGAM</name>
<dbReference type="EMBL" id="MU128987">
    <property type="protein sequence ID" value="KAF9512371.1"/>
    <property type="molecule type" value="Genomic_DNA"/>
</dbReference>
<reference evidence="1" key="1">
    <citation type="journal article" date="2020" name="Nat. Commun.">
        <title>Large-scale genome sequencing of mycorrhizal fungi provides insights into the early evolution of symbiotic traits.</title>
        <authorList>
            <person name="Miyauchi S."/>
            <person name="Kiss E."/>
            <person name="Kuo A."/>
            <person name="Drula E."/>
            <person name="Kohler A."/>
            <person name="Sanchez-Garcia M."/>
            <person name="Morin E."/>
            <person name="Andreopoulos B."/>
            <person name="Barry K.W."/>
            <person name="Bonito G."/>
            <person name="Buee M."/>
            <person name="Carver A."/>
            <person name="Chen C."/>
            <person name="Cichocki N."/>
            <person name="Clum A."/>
            <person name="Culley D."/>
            <person name="Crous P.W."/>
            <person name="Fauchery L."/>
            <person name="Girlanda M."/>
            <person name="Hayes R.D."/>
            <person name="Keri Z."/>
            <person name="LaButti K."/>
            <person name="Lipzen A."/>
            <person name="Lombard V."/>
            <person name="Magnuson J."/>
            <person name="Maillard F."/>
            <person name="Murat C."/>
            <person name="Nolan M."/>
            <person name="Ohm R.A."/>
            <person name="Pangilinan J."/>
            <person name="Pereira M.F."/>
            <person name="Perotto S."/>
            <person name="Peter M."/>
            <person name="Pfister S."/>
            <person name="Riley R."/>
            <person name="Sitrit Y."/>
            <person name="Stielow J.B."/>
            <person name="Szollosi G."/>
            <person name="Zifcakova L."/>
            <person name="Stursova M."/>
            <person name="Spatafora J.W."/>
            <person name="Tedersoo L."/>
            <person name="Vaario L.M."/>
            <person name="Yamada A."/>
            <person name="Yan M."/>
            <person name="Wang P."/>
            <person name="Xu J."/>
            <person name="Bruns T."/>
            <person name="Baldrian P."/>
            <person name="Vilgalys R."/>
            <person name="Dunand C."/>
            <person name="Henrissat B."/>
            <person name="Grigoriev I.V."/>
            <person name="Hibbett D."/>
            <person name="Nagy L.G."/>
            <person name="Martin F.M."/>
        </authorList>
    </citation>
    <scope>NUCLEOTIDE SEQUENCE</scope>
    <source>
        <strain evidence="1">UP504</strain>
    </source>
</reference>
<dbReference type="Proteomes" id="UP000886523">
    <property type="component" value="Unassembled WGS sequence"/>
</dbReference>